<dbReference type="EMBL" id="JAOCZP010000005">
    <property type="protein sequence ID" value="MCT7376812.1"/>
    <property type="molecule type" value="Genomic_DNA"/>
</dbReference>
<proteinExistence type="predicted"/>
<evidence type="ECO:0000313" key="3">
    <source>
        <dbReference type="Proteomes" id="UP001320831"/>
    </source>
</evidence>
<evidence type="ECO:0008006" key="4">
    <source>
        <dbReference type="Google" id="ProtNLM"/>
    </source>
</evidence>
<feature type="chain" id="PRO_5046035223" description="Lipoprotein" evidence="1">
    <location>
        <begin position="19"/>
        <end position="154"/>
    </location>
</feature>
<comment type="caution">
    <text evidence="2">The sequence shown here is derived from an EMBL/GenBank/DDBJ whole genome shotgun (WGS) entry which is preliminary data.</text>
</comment>
<name>A0ABT2LSJ4_9HYPH</name>
<protein>
    <recommendedName>
        <fullName evidence="4">Lipoprotein</fullName>
    </recommendedName>
</protein>
<accession>A0ABT2LSJ4</accession>
<evidence type="ECO:0000256" key="1">
    <source>
        <dbReference type="SAM" id="SignalP"/>
    </source>
</evidence>
<feature type="signal peptide" evidence="1">
    <location>
        <begin position="1"/>
        <end position="18"/>
    </location>
</feature>
<evidence type="ECO:0000313" key="2">
    <source>
        <dbReference type="EMBL" id="MCT7376812.1"/>
    </source>
</evidence>
<sequence length="154" mass="16480">MKRMIIAMAVTGLTAACATTTTYDVAGLPNKNTANLCRIVAENTDENYRLAAAKLLARRGATAEKCLKLIEVDNAMFATAIGVSGAALAAGVGASNGGGYSPSYGSSGVAWDQFYNQYYQPIWRCRDKSNGEFVPDSYCRRKLMVDSTWPGLST</sequence>
<reference evidence="2 3" key="1">
    <citation type="submission" date="2022-09" db="EMBL/GenBank/DDBJ databases">
        <title>Chelativorans salina sp. nov., a novel slightly halophilic bacterium isolated from a saline lake sediment enrichment.</title>
        <authorList>
            <person name="Gao L."/>
            <person name="Fang B.-Z."/>
            <person name="Li W.-J."/>
        </authorList>
    </citation>
    <scope>NUCLEOTIDE SEQUENCE [LARGE SCALE GENOMIC DNA]</scope>
    <source>
        <strain evidence="2 3">EGI FJ00035</strain>
    </source>
</reference>
<dbReference type="RefSeq" id="WP_260905018.1">
    <property type="nucleotide sequence ID" value="NZ_JAOCZP010000005.1"/>
</dbReference>
<dbReference type="PROSITE" id="PS51257">
    <property type="entry name" value="PROKAR_LIPOPROTEIN"/>
    <property type="match status" value="1"/>
</dbReference>
<keyword evidence="3" id="KW-1185">Reference proteome</keyword>
<keyword evidence="1" id="KW-0732">Signal</keyword>
<organism evidence="2 3">
    <name type="scientific">Chelativorans salis</name>
    <dbReference type="NCBI Taxonomy" id="2978478"/>
    <lineage>
        <taxon>Bacteria</taxon>
        <taxon>Pseudomonadati</taxon>
        <taxon>Pseudomonadota</taxon>
        <taxon>Alphaproteobacteria</taxon>
        <taxon>Hyphomicrobiales</taxon>
        <taxon>Phyllobacteriaceae</taxon>
        <taxon>Chelativorans</taxon>
    </lineage>
</organism>
<dbReference type="Proteomes" id="UP001320831">
    <property type="component" value="Unassembled WGS sequence"/>
</dbReference>
<gene>
    <name evidence="2" type="ORF">N5A92_17410</name>
</gene>